<dbReference type="InterPro" id="IPR000835">
    <property type="entry name" value="HTH_MarR-typ"/>
</dbReference>
<dbReference type="AlphaFoldDB" id="A0A366HN90"/>
<evidence type="ECO:0000256" key="1">
    <source>
        <dbReference type="SAM" id="MobiDB-lite"/>
    </source>
</evidence>
<dbReference type="PANTHER" id="PTHR33164">
    <property type="entry name" value="TRANSCRIPTIONAL REGULATOR, MARR FAMILY"/>
    <property type="match status" value="1"/>
</dbReference>
<evidence type="ECO:0000313" key="4">
    <source>
        <dbReference type="Proteomes" id="UP000253628"/>
    </source>
</evidence>
<dbReference type="PROSITE" id="PS50995">
    <property type="entry name" value="HTH_MARR_2"/>
    <property type="match status" value="1"/>
</dbReference>
<dbReference type="Gene3D" id="1.10.10.10">
    <property type="entry name" value="Winged helix-like DNA-binding domain superfamily/Winged helix DNA-binding domain"/>
    <property type="match status" value="1"/>
</dbReference>
<name>A0A366HN90_9BURK</name>
<dbReference type="GO" id="GO:0003700">
    <property type="term" value="F:DNA-binding transcription factor activity"/>
    <property type="evidence" value="ECO:0007669"/>
    <property type="project" value="InterPro"/>
</dbReference>
<proteinExistence type="predicted"/>
<gene>
    <name evidence="3" type="ORF">DFR37_101557</name>
</gene>
<evidence type="ECO:0000313" key="3">
    <source>
        <dbReference type="EMBL" id="RBP43425.1"/>
    </source>
</evidence>
<organism evidence="3 4">
    <name type="scientific">Eoetvoesiella caeni</name>
    <dbReference type="NCBI Taxonomy" id="645616"/>
    <lineage>
        <taxon>Bacteria</taxon>
        <taxon>Pseudomonadati</taxon>
        <taxon>Pseudomonadota</taxon>
        <taxon>Betaproteobacteria</taxon>
        <taxon>Burkholderiales</taxon>
        <taxon>Alcaligenaceae</taxon>
        <taxon>Eoetvoesiella</taxon>
    </lineage>
</organism>
<feature type="domain" description="HTH marR-type" evidence="2">
    <location>
        <begin position="5"/>
        <end position="137"/>
    </location>
</feature>
<dbReference type="Pfam" id="PF01047">
    <property type="entry name" value="MarR"/>
    <property type="match status" value="1"/>
</dbReference>
<dbReference type="InterPro" id="IPR039422">
    <property type="entry name" value="MarR/SlyA-like"/>
</dbReference>
<reference evidence="3 4" key="1">
    <citation type="submission" date="2018-06" db="EMBL/GenBank/DDBJ databases">
        <title>Genomic Encyclopedia of Type Strains, Phase IV (KMG-IV): sequencing the most valuable type-strain genomes for metagenomic binning, comparative biology and taxonomic classification.</title>
        <authorList>
            <person name="Goeker M."/>
        </authorList>
    </citation>
    <scope>NUCLEOTIDE SEQUENCE [LARGE SCALE GENOMIC DNA]</scope>
    <source>
        <strain evidence="3 4">DSM 25520</strain>
    </source>
</reference>
<comment type="caution">
    <text evidence="3">The sequence shown here is derived from an EMBL/GenBank/DDBJ whole genome shotgun (WGS) entry which is preliminary data.</text>
</comment>
<feature type="region of interest" description="Disordered" evidence="1">
    <location>
        <begin position="142"/>
        <end position="165"/>
    </location>
</feature>
<protein>
    <submittedName>
        <fullName evidence="3">MarR family transcriptional regulator</fullName>
    </submittedName>
</protein>
<dbReference type="InterPro" id="IPR036390">
    <property type="entry name" value="WH_DNA-bd_sf"/>
</dbReference>
<dbReference type="InterPro" id="IPR036388">
    <property type="entry name" value="WH-like_DNA-bd_sf"/>
</dbReference>
<dbReference type="PANTHER" id="PTHR33164:SF43">
    <property type="entry name" value="HTH-TYPE TRANSCRIPTIONAL REPRESSOR YETL"/>
    <property type="match status" value="1"/>
</dbReference>
<accession>A0A366HN90</accession>
<sequence length="165" mass="18333">MMPAELPAFKVIQKLGRTYRAMLSSFDASLGQPLPRWRILLALHQQGEVSQKQLVEDLRIDPAALTRQVKAMQNLGLIVRRPDERDNRLTNVSLTQQGIDVVLQILPRRAAFFDQMLSDLSADDVETLGRLLDKLERRLSTGMLDAPSGKSGGRLRAASPSTDTA</sequence>
<dbReference type="SUPFAM" id="SSF46785">
    <property type="entry name" value="Winged helix' DNA-binding domain"/>
    <property type="match status" value="1"/>
</dbReference>
<dbReference type="EMBL" id="QNRQ01000001">
    <property type="protein sequence ID" value="RBP43425.1"/>
    <property type="molecule type" value="Genomic_DNA"/>
</dbReference>
<dbReference type="PRINTS" id="PR00598">
    <property type="entry name" value="HTHMARR"/>
</dbReference>
<dbReference type="SMART" id="SM00347">
    <property type="entry name" value="HTH_MARR"/>
    <property type="match status" value="1"/>
</dbReference>
<dbReference type="Proteomes" id="UP000253628">
    <property type="component" value="Unassembled WGS sequence"/>
</dbReference>
<keyword evidence="4" id="KW-1185">Reference proteome</keyword>
<evidence type="ECO:0000259" key="2">
    <source>
        <dbReference type="PROSITE" id="PS50995"/>
    </source>
</evidence>
<dbReference type="GO" id="GO:0006950">
    <property type="term" value="P:response to stress"/>
    <property type="evidence" value="ECO:0007669"/>
    <property type="project" value="TreeGrafter"/>
</dbReference>